<accession>A0ABS3UT95</accession>
<keyword evidence="2" id="KW-1133">Transmembrane helix</keyword>
<keyword evidence="2" id="KW-0472">Membrane</keyword>
<reference evidence="3 4" key="1">
    <citation type="submission" date="2021-03" db="EMBL/GenBank/DDBJ databases">
        <title>Actinoplanes flavus sp. nov., a novel actinomycete isolated from Coconut Palm rhizosphere soil.</title>
        <authorList>
            <person name="Luo X."/>
        </authorList>
    </citation>
    <scope>NUCLEOTIDE SEQUENCE [LARGE SCALE GENOMIC DNA]</scope>
    <source>
        <strain evidence="3 4">NEAU-H7</strain>
    </source>
</reference>
<dbReference type="RefSeq" id="WP_208470931.1">
    <property type="nucleotide sequence ID" value="NZ_JAGFNS010000023.1"/>
</dbReference>
<dbReference type="Proteomes" id="UP000679690">
    <property type="component" value="Unassembled WGS sequence"/>
</dbReference>
<name>A0ABS3UT95_9ACTN</name>
<keyword evidence="4" id="KW-1185">Reference proteome</keyword>
<evidence type="ECO:0000256" key="1">
    <source>
        <dbReference type="SAM" id="MobiDB-lite"/>
    </source>
</evidence>
<protein>
    <submittedName>
        <fullName evidence="3">Uncharacterized protein</fullName>
    </submittedName>
</protein>
<feature type="region of interest" description="Disordered" evidence="1">
    <location>
        <begin position="59"/>
        <end position="82"/>
    </location>
</feature>
<proteinExistence type="predicted"/>
<evidence type="ECO:0000313" key="4">
    <source>
        <dbReference type="Proteomes" id="UP000679690"/>
    </source>
</evidence>
<evidence type="ECO:0000313" key="3">
    <source>
        <dbReference type="EMBL" id="MBO3741791.1"/>
    </source>
</evidence>
<evidence type="ECO:0000256" key="2">
    <source>
        <dbReference type="SAM" id="Phobius"/>
    </source>
</evidence>
<sequence>MTTDHLEAQFAELRADTLPTVRPPGTAAVRQTIRRRRTGRAVLSAAAAVLVIAAGITATTGNRSPAPPATTTTPSPEPTPTPAFQQADIARQALNESHHATPAIDVAEQVVNNYHLDHGNYPGDLVLRAACAGTGEFTLTVHSQKNRKVNWKRITELQVPCSAQPEPVSIPFTMVEGAALHRFRIDGAPKFTDRQAGFAYQVTSKNGEPLNGDRKPADTFDLNRRLNLAGRHVVFEAITRSLVDTSGEHTPPSVPAGEYLLLTKCTGKPDLGRLTVAQDRKEIVTVDSPCTEPSGEQIETPVSWTGEPANLFPGLVTEEGLLHYALVRR</sequence>
<comment type="caution">
    <text evidence="3">The sequence shown here is derived from an EMBL/GenBank/DDBJ whole genome shotgun (WGS) entry which is preliminary data.</text>
</comment>
<dbReference type="EMBL" id="JAGFNS010000023">
    <property type="protein sequence ID" value="MBO3741791.1"/>
    <property type="molecule type" value="Genomic_DNA"/>
</dbReference>
<keyword evidence="2" id="KW-0812">Transmembrane</keyword>
<feature type="transmembrane region" description="Helical" evidence="2">
    <location>
        <begin position="41"/>
        <end position="61"/>
    </location>
</feature>
<gene>
    <name evidence="3" type="ORF">J5X75_30205</name>
</gene>
<organism evidence="3 4">
    <name type="scientific">Actinoplanes flavus</name>
    <dbReference type="NCBI Taxonomy" id="2820290"/>
    <lineage>
        <taxon>Bacteria</taxon>
        <taxon>Bacillati</taxon>
        <taxon>Actinomycetota</taxon>
        <taxon>Actinomycetes</taxon>
        <taxon>Micromonosporales</taxon>
        <taxon>Micromonosporaceae</taxon>
        <taxon>Actinoplanes</taxon>
    </lineage>
</organism>